<comment type="caution">
    <text evidence="13">The sequence shown here is derived from an EMBL/GenBank/DDBJ whole genome shotgun (WGS) entry which is preliminary data.</text>
</comment>
<dbReference type="Pfam" id="PF00579">
    <property type="entry name" value="tRNA-synt_1b"/>
    <property type="match status" value="1"/>
</dbReference>
<dbReference type="Gene3D" id="1.10.240.10">
    <property type="entry name" value="Tyrosyl-Transfer RNA Synthetase"/>
    <property type="match status" value="1"/>
</dbReference>
<evidence type="ECO:0000256" key="6">
    <source>
        <dbReference type="ARBA" id="ARBA00022917"/>
    </source>
</evidence>
<evidence type="ECO:0000256" key="11">
    <source>
        <dbReference type="RuleBase" id="RU363036"/>
    </source>
</evidence>
<keyword evidence="4 11" id="KW-0067">ATP-binding</keyword>
<dbReference type="SMART" id="SM00363">
    <property type="entry name" value="S4"/>
    <property type="match status" value="1"/>
</dbReference>
<evidence type="ECO:0000256" key="5">
    <source>
        <dbReference type="ARBA" id="ARBA00022884"/>
    </source>
</evidence>
<dbReference type="InterPro" id="IPR001412">
    <property type="entry name" value="aa-tRNA-synth_I_CS"/>
</dbReference>
<proteinExistence type="inferred from homology"/>
<dbReference type="GO" id="GO:0006437">
    <property type="term" value="P:tyrosyl-tRNA aminoacylation"/>
    <property type="evidence" value="ECO:0007669"/>
    <property type="project" value="UniProtKB-UniRule"/>
</dbReference>
<dbReference type="Gene3D" id="3.10.290.10">
    <property type="entry name" value="RNA-binding S4 domain"/>
    <property type="match status" value="1"/>
</dbReference>
<evidence type="ECO:0000256" key="10">
    <source>
        <dbReference type="PROSITE-ProRule" id="PRU00182"/>
    </source>
</evidence>
<evidence type="ECO:0000256" key="3">
    <source>
        <dbReference type="ARBA" id="ARBA00022741"/>
    </source>
</evidence>
<dbReference type="GO" id="GO:0004831">
    <property type="term" value="F:tyrosine-tRNA ligase activity"/>
    <property type="evidence" value="ECO:0007669"/>
    <property type="project" value="UniProtKB-UniRule"/>
</dbReference>
<dbReference type="SUPFAM" id="SSF55174">
    <property type="entry name" value="Alpha-L RNA-binding motif"/>
    <property type="match status" value="1"/>
</dbReference>
<feature type="domain" description="RNA-binding S4" evidence="12">
    <location>
        <begin position="341"/>
        <end position="399"/>
    </location>
</feature>
<dbReference type="PANTHER" id="PTHR11766:SF1">
    <property type="entry name" value="TYROSINE--TRNA LIGASE"/>
    <property type="match status" value="1"/>
</dbReference>
<accession>A0A0G1XI19</accession>
<dbReference type="Proteomes" id="UP000034846">
    <property type="component" value="Unassembled WGS sequence"/>
</dbReference>
<evidence type="ECO:0000256" key="4">
    <source>
        <dbReference type="ARBA" id="ARBA00022840"/>
    </source>
</evidence>
<keyword evidence="3 11" id="KW-0547">Nucleotide-binding</keyword>
<gene>
    <name evidence="13" type="ORF">UY72_C0001G0005</name>
</gene>
<dbReference type="Gene3D" id="3.40.50.620">
    <property type="entry name" value="HUPs"/>
    <property type="match status" value="1"/>
</dbReference>
<organism evidence="13 14">
    <name type="scientific">Candidatus Uhrbacteria bacterium GW2011_GWD2_52_7</name>
    <dbReference type="NCBI Taxonomy" id="1618989"/>
    <lineage>
        <taxon>Bacteria</taxon>
        <taxon>Candidatus Uhriibacteriota</taxon>
    </lineage>
</organism>
<dbReference type="PROSITE" id="PS50889">
    <property type="entry name" value="S4"/>
    <property type="match status" value="1"/>
</dbReference>
<comment type="similarity">
    <text evidence="11">Belongs to the class-I aminoacyl-tRNA synthetase family.</text>
</comment>
<dbReference type="CDD" id="cd00165">
    <property type="entry name" value="S4"/>
    <property type="match status" value="1"/>
</dbReference>
<dbReference type="NCBIfam" id="TIGR00234">
    <property type="entry name" value="tyrS"/>
    <property type="match status" value="1"/>
</dbReference>
<dbReference type="InterPro" id="IPR002942">
    <property type="entry name" value="S4_RNA-bd"/>
</dbReference>
<dbReference type="GO" id="GO:0005524">
    <property type="term" value="F:ATP binding"/>
    <property type="evidence" value="ECO:0007669"/>
    <property type="project" value="UniProtKB-KW"/>
</dbReference>
<dbReference type="InterPro" id="IPR024088">
    <property type="entry name" value="Tyr-tRNA-ligase_bac-type"/>
</dbReference>
<dbReference type="CDD" id="cd00805">
    <property type="entry name" value="TyrRS_core"/>
    <property type="match status" value="1"/>
</dbReference>
<evidence type="ECO:0000313" key="14">
    <source>
        <dbReference type="Proteomes" id="UP000034846"/>
    </source>
</evidence>
<dbReference type="PRINTS" id="PR01040">
    <property type="entry name" value="TRNASYNTHTYR"/>
</dbReference>
<keyword evidence="2 11" id="KW-0436">Ligase</keyword>
<evidence type="ECO:0000256" key="7">
    <source>
        <dbReference type="ARBA" id="ARBA00023146"/>
    </source>
</evidence>
<dbReference type="PANTHER" id="PTHR11766">
    <property type="entry name" value="TYROSYL-TRNA SYNTHETASE"/>
    <property type="match status" value="1"/>
</dbReference>
<sequence length="402" mass="44732">MNPIIDEAKIDALLSRGVDAVYPTKEKFKELLMSGKRIRIYLGFDPTAPFLHIGHALQLRKLREFQDLGHEIIWLFGSFTAMIGDPTDKMAARKQLTADEVKANAATYKKQASKILKFGGENPVKVMMNDKWLGKMSFKDVVELASHFTVQQMMERDMFEKRLNEQKPIHLHEFMYPLMQGYDSVAMDVDAEIGGSDQIFNMLAGRTLLREMKQKEKFVIALSLLTNSEGKKMSKSEGGFIALTDAPEEMYGKLMAMDDGMIVPYFTLATEATSEEIASIEAELAGGKNPKKLKMRLAKTIVHMYHGRNAAARAEKHFESVFAQGALPEIMPEFTVATSMGILDLLVATELAPSKGEARRLIEQGGVKLGDVVVTDIGRVVGSADCPSVLQKGKRYFVKLVA</sequence>
<protein>
    <recommendedName>
        <fullName evidence="1 9">Tyrosine--tRNA ligase</fullName>
        <ecNumber evidence="1 9">6.1.1.1</ecNumber>
    </recommendedName>
</protein>
<dbReference type="EMBL" id="LCRD01000001">
    <property type="protein sequence ID" value="KKW30893.1"/>
    <property type="molecule type" value="Genomic_DNA"/>
</dbReference>
<evidence type="ECO:0000256" key="8">
    <source>
        <dbReference type="ARBA" id="ARBA00048248"/>
    </source>
</evidence>
<evidence type="ECO:0000256" key="2">
    <source>
        <dbReference type="ARBA" id="ARBA00022598"/>
    </source>
</evidence>
<reference evidence="13 14" key="1">
    <citation type="journal article" date="2015" name="Nature">
        <title>rRNA introns, odd ribosomes, and small enigmatic genomes across a large radiation of phyla.</title>
        <authorList>
            <person name="Brown C.T."/>
            <person name="Hug L.A."/>
            <person name="Thomas B.C."/>
            <person name="Sharon I."/>
            <person name="Castelle C.J."/>
            <person name="Singh A."/>
            <person name="Wilkins M.J."/>
            <person name="Williams K.H."/>
            <person name="Banfield J.F."/>
        </authorList>
    </citation>
    <scope>NUCLEOTIDE SEQUENCE [LARGE SCALE GENOMIC DNA]</scope>
</reference>
<dbReference type="InterPro" id="IPR002307">
    <property type="entry name" value="Tyr-tRNA-ligase"/>
</dbReference>
<dbReference type="EC" id="6.1.1.1" evidence="1 9"/>
<dbReference type="SUPFAM" id="SSF52374">
    <property type="entry name" value="Nucleotidylyl transferase"/>
    <property type="match status" value="1"/>
</dbReference>
<keyword evidence="5 10" id="KW-0694">RNA-binding</keyword>
<keyword evidence="6 11" id="KW-0648">Protein biosynthesis</keyword>
<keyword evidence="7 11" id="KW-0030">Aminoacyl-tRNA synthetase</keyword>
<comment type="catalytic activity">
    <reaction evidence="8">
        <text>tRNA(Tyr) + L-tyrosine + ATP = L-tyrosyl-tRNA(Tyr) + AMP + diphosphate + H(+)</text>
        <dbReference type="Rhea" id="RHEA:10220"/>
        <dbReference type="Rhea" id="RHEA-COMP:9706"/>
        <dbReference type="Rhea" id="RHEA-COMP:9707"/>
        <dbReference type="ChEBI" id="CHEBI:15378"/>
        <dbReference type="ChEBI" id="CHEBI:30616"/>
        <dbReference type="ChEBI" id="CHEBI:33019"/>
        <dbReference type="ChEBI" id="CHEBI:58315"/>
        <dbReference type="ChEBI" id="CHEBI:78442"/>
        <dbReference type="ChEBI" id="CHEBI:78536"/>
        <dbReference type="ChEBI" id="CHEBI:456215"/>
        <dbReference type="EC" id="6.1.1.1"/>
    </reaction>
</comment>
<dbReference type="PROSITE" id="PS00178">
    <property type="entry name" value="AA_TRNA_LIGASE_I"/>
    <property type="match status" value="1"/>
</dbReference>
<dbReference type="PATRIC" id="fig|1618989.3.peg.4"/>
<dbReference type="InterPro" id="IPR036986">
    <property type="entry name" value="S4_RNA-bd_sf"/>
</dbReference>
<dbReference type="GO" id="GO:0005829">
    <property type="term" value="C:cytosol"/>
    <property type="evidence" value="ECO:0007669"/>
    <property type="project" value="TreeGrafter"/>
</dbReference>
<name>A0A0G1XI19_9BACT</name>
<dbReference type="GO" id="GO:0003723">
    <property type="term" value="F:RNA binding"/>
    <property type="evidence" value="ECO:0007669"/>
    <property type="project" value="UniProtKB-KW"/>
</dbReference>
<evidence type="ECO:0000313" key="13">
    <source>
        <dbReference type="EMBL" id="KKW30893.1"/>
    </source>
</evidence>
<dbReference type="InterPro" id="IPR002305">
    <property type="entry name" value="aa-tRNA-synth_Ic"/>
</dbReference>
<dbReference type="InterPro" id="IPR054608">
    <property type="entry name" value="SYY-like_C"/>
</dbReference>
<dbReference type="AlphaFoldDB" id="A0A0G1XI19"/>
<evidence type="ECO:0000256" key="9">
    <source>
        <dbReference type="NCBIfam" id="TIGR00234"/>
    </source>
</evidence>
<dbReference type="Pfam" id="PF22421">
    <property type="entry name" value="SYY_C-terminal"/>
    <property type="match status" value="1"/>
</dbReference>
<evidence type="ECO:0000256" key="1">
    <source>
        <dbReference type="ARBA" id="ARBA00013160"/>
    </source>
</evidence>
<evidence type="ECO:0000259" key="12">
    <source>
        <dbReference type="SMART" id="SM00363"/>
    </source>
</evidence>
<dbReference type="InterPro" id="IPR014729">
    <property type="entry name" value="Rossmann-like_a/b/a_fold"/>
</dbReference>